<gene>
    <name evidence="1" type="ORF">M9H77_23885</name>
</gene>
<name>A0ACC0AX30_CATRO</name>
<sequence length="283" mass="32704">MVKTKNANKGKQVARSETLLVKFILVQAVANYEDWTQEKRKIAPGHQFNLLYRLVNKKNIAFDDKLLNSILETPKDKIEKRFEEIFTKGIVLKRSEDRTVEKLDAYRRILHHIISNIVIPNVGHKSSITNMHSFAMLALHEHGKMNFGHFAIEHMLATQSSSTKYLPYGCFLTKVFQHFNIPLFGPNDQIGIEAGILKNEEGKLMRGGQEEDSENSEEEEEEEGNEPEECDSETEVERIRRETRRKKRQERIEEGKSSVDMAQIMDRIAAMQAQLNHQPDDIN</sequence>
<accession>A0ACC0AX30</accession>
<proteinExistence type="predicted"/>
<protein>
    <submittedName>
        <fullName evidence="1">Uncharacterized protein</fullName>
    </submittedName>
</protein>
<evidence type="ECO:0000313" key="1">
    <source>
        <dbReference type="EMBL" id="KAI5664562.1"/>
    </source>
</evidence>
<comment type="caution">
    <text evidence="1">The sequence shown here is derived from an EMBL/GenBank/DDBJ whole genome shotgun (WGS) entry which is preliminary data.</text>
</comment>
<organism evidence="1 2">
    <name type="scientific">Catharanthus roseus</name>
    <name type="common">Madagascar periwinkle</name>
    <name type="synonym">Vinca rosea</name>
    <dbReference type="NCBI Taxonomy" id="4058"/>
    <lineage>
        <taxon>Eukaryota</taxon>
        <taxon>Viridiplantae</taxon>
        <taxon>Streptophyta</taxon>
        <taxon>Embryophyta</taxon>
        <taxon>Tracheophyta</taxon>
        <taxon>Spermatophyta</taxon>
        <taxon>Magnoliopsida</taxon>
        <taxon>eudicotyledons</taxon>
        <taxon>Gunneridae</taxon>
        <taxon>Pentapetalae</taxon>
        <taxon>asterids</taxon>
        <taxon>lamiids</taxon>
        <taxon>Gentianales</taxon>
        <taxon>Apocynaceae</taxon>
        <taxon>Rauvolfioideae</taxon>
        <taxon>Vinceae</taxon>
        <taxon>Catharanthinae</taxon>
        <taxon>Catharanthus</taxon>
    </lineage>
</organism>
<keyword evidence="2" id="KW-1185">Reference proteome</keyword>
<reference evidence="2" key="1">
    <citation type="journal article" date="2023" name="Nat. Plants">
        <title>Single-cell RNA sequencing provides a high-resolution roadmap for understanding the multicellular compartmentation of specialized metabolism.</title>
        <authorList>
            <person name="Sun S."/>
            <person name="Shen X."/>
            <person name="Li Y."/>
            <person name="Li Y."/>
            <person name="Wang S."/>
            <person name="Li R."/>
            <person name="Zhang H."/>
            <person name="Shen G."/>
            <person name="Guo B."/>
            <person name="Wei J."/>
            <person name="Xu J."/>
            <person name="St-Pierre B."/>
            <person name="Chen S."/>
            <person name="Sun C."/>
        </authorList>
    </citation>
    <scope>NUCLEOTIDE SEQUENCE [LARGE SCALE GENOMIC DNA]</scope>
</reference>
<dbReference type="Proteomes" id="UP001060085">
    <property type="component" value="Linkage Group LG05"/>
</dbReference>
<dbReference type="EMBL" id="CM044705">
    <property type="protein sequence ID" value="KAI5664562.1"/>
    <property type="molecule type" value="Genomic_DNA"/>
</dbReference>
<evidence type="ECO:0000313" key="2">
    <source>
        <dbReference type="Proteomes" id="UP001060085"/>
    </source>
</evidence>